<dbReference type="InterPro" id="IPR025724">
    <property type="entry name" value="GAG-pre-integrase_dom"/>
</dbReference>
<keyword evidence="1" id="KW-0862">Zinc</keyword>
<dbReference type="GO" id="GO:0008270">
    <property type="term" value="F:zinc ion binding"/>
    <property type="evidence" value="ECO:0007669"/>
    <property type="project" value="UniProtKB-KW"/>
</dbReference>
<dbReference type="PANTHER" id="PTHR35317:SF35">
    <property type="entry name" value="DUF4219 DOMAIN-CONTAINING PROTEIN"/>
    <property type="match status" value="1"/>
</dbReference>
<sequence>MKIFFRSQRLWKIIEEGFSKEKPSEKDLEDDAKALFLLQQAVDETILHRIVRFDSAKEAWDHLKNENQGTSRMVSIRQQALRQRFDLLQMREDETIQHYITRVLAVVNQIRGMGTELKDAEIVLKVLRSLSSRFVHAVTSIEEARDMSTLSLDELSGSLQAHEARFNQFSERHEAFVMQGNFRGGRMRGRGRNFRGRGRAEINPRGGDQRQAIQQQGQQYTNERGRGGPRFFGRVSRGQRQYGQRGARGGFQNVQCFKCKKYGHYQSHCWSTQSRNSDEGSSSSVNMSSIDYGSLFMVHNGEELHNSSIWLLDSGTSCHMTSRRELFHNLDETLRHKVRLGDDKEVDVLGKGSVAIQVCGGETKLIHGVQFVPSLAHNLLSVGQLVEGGYDVMNVARKDEDLGMLWHRRYGHLNFQGLQVLAQHNLVTVQGKTPHEAWFGIKPNVSHLRIFGCIAFVHVPTQNLQKLDNRAVKGVFLGYCIDAKAYKIFVPDHRKILERRMIIARNSRSSDRMVRDAGTTKSSNAAILHQLILNKQILILMRRLKNQNIGEKAMKEEFDAIQKNETWKTL</sequence>
<dbReference type="SUPFAM" id="SSF57756">
    <property type="entry name" value="Retrovirus zinc finger-like domains"/>
    <property type="match status" value="1"/>
</dbReference>
<dbReference type="InterPro" id="IPR057670">
    <property type="entry name" value="SH3_retrovirus"/>
</dbReference>
<dbReference type="GO" id="GO:0003676">
    <property type="term" value="F:nucleic acid binding"/>
    <property type="evidence" value="ECO:0007669"/>
    <property type="project" value="InterPro"/>
</dbReference>
<dbReference type="InterPro" id="IPR036875">
    <property type="entry name" value="Znf_CCHC_sf"/>
</dbReference>
<evidence type="ECO:0000313" key="4">
    <source>
        <dbReference type="Proteomes" id="UP001515500"/>
    </source>
</evidence>
<dbReference type="Pfam" id="PF13976">
    <property type="entry name" value="gag_pre-integrs"/>
    <property type="match status" value="1"/>
</dbReference>
<dbReference type="Pfam" id="PF22936">
    <property type="entry name" value="Pol_BBD"/>
    <property type="match status" value="1"/>
</dbReference>
<dbReference type="RefSeq" id="XP_039118662.1">
    <property type="nucleotide sequence ID" value="XM_039262728.1"/>
</dbReference>
<dbReference type="Pfam" id="PF25597">
    <property type="entry name" value="SH3_retrovirus"/>
    <property type="match status" value="1"/>
</dbReference>
<accession>A0AB40AUY6</accession>
<proteinExistence type="predicted"/>
<keyword evidence="1" id="KW-0863">Zinc-finger</keyword>
<feature type="region of interest" description="Disordered" evidence="2">
    <location>
        <begin position="187"/>
        <end position="246"/>
    </location>
</feature>
<name>A0AB40AUY6_DIOCR</name>
<gene>
    <name evidence="5" type="primary">LOC120254665</name>
</gene>
<dbReference type="PROSITE" id="PS50158">
    <property type="entry name" value="ZF_CCHC"/>
    <property type="match status" value="1"/>
</dbReference>
<dbReference type="Pfam" id="PF14223">
    <property type="entry name" value="Retrotran_gag_2"/>
    <property type="match status" value="1"/>
</dbReference>
<organism evidence="4 5">
    <name type="scientific">Dioscorea cayennensis subsp. rotundata</name>
    <name type="common">White Guinea yam</name>
    <name type="synonym">Dioscorea rotundata</name>
    <dbReference type="NCBI Taxonomy" id="55577"/>
    <lineage>
        <taxon>Eukaryota</taxon>
        <taxon>Viridiplantae</taxon>
        <taxon>Streptophyta</taxon>
        <taxon>Embryophyta</taxon>
        <taxon>Tracheophyta</taxon>
        <taxon>Spermatophyta</taxon>
        <taxon>Magnoliopsida</taxon>
        <taxon>Liliopsida</taxon>
        <taxon>Dioscoreales</taxon>
        <taxon>Dioscoreaceae</taxon>
        <taxon>Dioscorea</taxon>
    </lineage>
</organism>
<dbReference type="InterPro" id="IPR001878">
    <property type="entry name" value="Znf_CCHC"/>
</dbReference>
<evidence type="ECO:0000313" key="5">
    <source>
        <dbReference type="RefSeq" id="XP_039118662.1"/>
    </source>
</evidence>
<protein>
    <submittedName>
        <fullName evidence="5">Uncharacterized protein LOC120254665</fullName>
    </submittedName>
</protein>
<feature type="compositionally biased region" description="Low complexity" evidence="2">
    <location>
        <begin position="209"/>
        <end position="219"/>
    </location>
</feature>
<dbReference type="GeneID" id="120254665"/>
<keyword evidence="1" id="KW-0479">Metal-binding</keyword>
<dbReference type="InterPro" id="IPR054722">
    <property type="entry name" value="PolX-like_BBD"/>
</dbReference>
<evidence type="ECO:0000256" key="2">
    <source>
        <dbReference type="SAM" id="MobiDB-lite"/>
    </source>
</evidence>
<keyword evidence="4" id="KW-1185">Reference proteome</keyword>
<dbReference type="PANTHER" id="PTHR35317">
    <property type="entry name" value="OS04G0629600 PROTEIN"/>
    <property type="match status" value="1"/>
</dbReference>
<evidence type="ECO:0000259" key="3">
    <source>
        <dbReference type="PROSITE" id="PS50158"/>
    </source>
</evidence>
<reference evidence="5" key="1">
    <citation type="submission" date="2025-08" db="UniProtKB">
        <authorList>
            <consortium name="RefSeq"/>
        </authorList>
    </citation>
    <scope>IDENTIFICATION</scope>
</reference>
<feature type="domain" description="CCHC-type" evidence="3">
    <location>
        <begin position="256"/>
        <end position="269"/>
    </location>
</feature>
<evidence type="ECO:0000256" key="1">
    <source>
        <dbReference type="PROSITE-ProRule" id="PRU00047"/>
    </source>
</evidence>
<dbReference type="Proteomes" id="UP001515500">
    <property type="component" value="Unplaced"/>
</dbReference>
<feature type="compositionally biased region" description="Low complexity" evidence="2">
    <location>
        <begin position="229"/>
        <end position="245"/>
    </location>
</feature>
<dbReference type="AlphaFoldDB" id="A0AB40AUY6"/>
<feature type="compositionally biased region" description="Basic residues" evidence="2">
    <location>
        <begin position="187"/>
        <end position="197"/>
    </location>
</feature>